<name>A0A4S2M661_OPIFE</name>
<evidence type="ECO:0000256" key="1">
    <source>
        <dbReference type="SAM" id="SignalP"/>
    </source>
</evidence>
<dbReference type="AlphaFoldDB" id="A0A4S2M661"/>
<organism evidence="2 3">
    <name type="scientific">Opisthorchis felineus</name>
    <dbReference type="NCBI Taxonomy" id="147828"/>
    <lineage>
        <taxon>Eukaryota</taxon>
        <taxon>Metazoa</taxon>
        <taxon>Spiralia</taxon>
        <taxon>Lophotrochozoa</taxon>
        <taxon>Platyhelminthes</taxon>
        <taxon>Trematoda</taxon>
        <taxon>Digenea</taxon>
        <taxon>Opisthorchiida</taxon>
        <taxon>Opisthorchiata</taxon>
        <taxon>Opisthorchiidae</taxon>
        <taxon>Opisthorchis</taxon>
    </lineage>
</organism>
<comment type="caution">
    <text evidence="2">The sequence shown here is derived from an EMBL/GenBank/DDBJ whole genome shotgun (WGS) entry which is preliminary data.</text>
</comment>
<feature type="chain" id="PRO_5020448745" evidence="1">
    <location>
        <begin position="22"/>
        <end position="59"/>
    </location>
</feature>
<feature type="signal peptide" evidence="1">
    <location>
        <begin position="1"/>
        <end position="21"/>
    </location>
</feature>
<dbReference type="OrthoDB" id="10481669at2759"/>
<gene>
    <name evidence="2" type="ORF">CRM22_003429</name>
</gene>
<proteinExistence type="predicted"/>
<reference evidence="2 3" key="1">
    <citation type="journal article" date="2019" name="BMC Genomics">
        <title>New insights from Opisthorchis felineus genome: update on genomics of the epidemiologically important liver flukes.</title>
        <authorList>
            <person name="Ershov N.I."/>
            <person name="Mordvinov V.A."/>
            <person name="Prokhortchouk E.B."/>
            <person name="Pakharukova M.Y."/>
            <person name="Gunbin K.V."/>
            <person name="Ustyantsev K."/>
            <person name="Genaev M.A."/>
            <person name="Blinov A.G."/>
            <person name="Mazur A."/>
            <person name="Boulygina E."/>
            <person name="Tsygankova S."/>
            <person name="Khrameeva E."/>
            <person name="Chekanov N."/>
            <person name="Fan G."/>
            <person name="Xiao A."/>
            <person name="Zhang H."/>
            <person name="Xu X."/>
            <person name="Yang H."/>
            <person name="Solovyev V."/>
            <person name="Lee S.M."/>
            <person name="Liu X."/>
            <person name="Afonnikov D.A."/>
            <person name="Skryabin K.G."/>
        </authorList>
    </citation>
    <scope>NUCLEOTIDE SEQUENCE [LARGE SCALE GENOMIC DNA]</scope>
    <source>
        <strain evidence="2">AK-0245</strain>
        <tissue evidence="2">Whole organism</tissue>
    </source>
</reference>
<keyword evidence="3" id="KW-1185">Reference proteome</keyword>
<evidence type="ECO:0000313" key="3">
    <source>
        <dbReference type="Proteomes" id="UP000308267"/>
    </source>
</evidence>
<sequence length="59" mass="6583">MLFTSAIFLFTFLVSEHVVETVEPGSIDCYTCTNCQLPIDDSTPIIKNCHQCEVGEKIT</sequence>
<accession>A0A4S2M661</accession>
<dbReference type="Proteomes" id="UP000308267">
    <property type="component" value="Unassembled WGS sequence"/>
</dbReference>
<protein>
    <submittedName>
        <fullName evidence="2">Uncharacterized protein</fullName>
    </submittedName>
</protein>
<keyword evidence="1" id="KW-0732">Signal</keyword>
<dbReference type="EMBL" id="SJOL01005665">
    <property type="protein sequence ID" value="TGZ69979.1"/>
    <property type="molecule type" value="Genomic_DNA"/>
</dbReference>
<evidence type="ECO:0000313" key="2">
    <source>
        <dbReference type="EMBL" id="TGZ69979.1"/>
    </source>
</evidence>